<dbReference type="InterPro" id="IPR017853">
    <property type="entry name" value="GH"/>
</dbReference>
<keyword evidence="9" id="KW-1185">Reference proteome</keyword>
<keyword evidence="3 4" id="KW-0326">Glycosidase</keyword>
<feature type="domain" description="GH26" evidence="7">
    <location>
        <begin position="54"/>
        <end position="360"/>
    </location>
</feature>
<dbReference type="Gene3D" id="3.20.20.80">
    <property type="entry name" value="Glycosidases"/>
    <property type="match status" value="1"/>
</dbReference>
<dbReference type="Proteomes" id="UP000680865">
    <property type="component" value="Unassembled WGS sequence"/>
</dbReference>
<dbReference type="AlphaFoldDB" id="A0A919SLY9"/>
<dbReference type="EMBL" id="BOQP01000021">
    <property type="protein sequence ID" value="GIM74581.1"/>
    <property type="molecule type" value="Genomic_DNA"/>
</dbReference>
<keyword evidence="6" id="KW-0812">Transmembrane</keyword>
<evidence type="ECO:0000256" key="5">
    <source>
        <dbReference type="SAM" id="MobiDB-lite"/>
    </source>
</evidence>
<gene>
    <name evidence="8" type="ORF">Aco04nite_41050</name>
</gene>
<evidence type="ECO:0000313" key="8">
    <source>
        <dbReference type="EMBL" id="GIM74581.1"/>
    </source>
</evidence>
<evidence type="ECO:0000256" key="2">
    <source>
        <dbReference type="ARBA" id="ARBA00022801"/>
    </source>
</evidence>
<feature type="region of interest" description="Disordered" evidence="5">
    <location>
        <begin position="359"/>
        <end position="409"/>
    </location>
</feature>
<evidence type="ECO:0000256" key="4">
    <source>
        <dbReference type="PROSITE-ProRule" id="PRU01100"/>
    </source>
</evidence>
<dbReference type="Pfam" id="PF02156">
    <property type="entry name" value="Glyco_hydro_26"/>
    <property type="match status" value="1"/>
</dbReference>
<organism evidence="8 9">
    <name type="scientific">Winogradskya consettensis</name>
    <dbReference type="NCBI Taxonomy" id="113560"/>
    <lineage>
        <taxon>Bacteria</taxon>
        <taxon>Bacillati</taxon>
        <taxon>Actinomycetota</taxon>
        <taxon>Actinomycetes</taxon>
        <taxon>Micromonosporales</taxon>
        <taxon>Micromonosporaceae</taxon>
        <taxon>Winogradskya</taxon>
    </lineage>
</organism>
<evidence type="ECO:0000256" key="6">
    <source>
        <dbReference type="SAM" id="Phobius"/>
    </source>
</evidence>
<feature type="compositionally biased region" description="Low complexity" evidence="5">
    <location>
        <begin position="399"/>
        <end position="409"/>
    </location>
</feature>
<name>A0A919SLY9_9ACTN</name>
<feature type="transmembrane region" description="Helical" evidence="6">
    <location>
        <begin position="6"/>
        <end position="25"/>
    </location>
</feature>
<feature type="active site" description="Nucleophile" evidence="4">
    <location>
        <position position="293"/>
    </location>
</feature>
<evidence type="ECO:0000256" key="3">
    <source>
        <dbReference type="ARBA" id="ARBA00023295"/>
    </source>
</evidence>
<evidence type="ECO:0000256" key="1">
    <source>
        <dbReference type="ARBA" id="ARBA00007754"/>
    </source>
</evidence>
<feature type="compositionally biased region" description="Low complexity" evidence="5">
    <location>
        <begin position="376"/>
        <end position="390"/>
    </location>
</feature>
<evidence type="ECO:0000259" key="7">
    <source>
        <dbReference type="PROSITE" id="PS51764"/>
    </source>
</evidence>
<dbReference type="PANTHER" id="PTHR40079:SF4">
    <property type="entry name" value="GH26 DOMAIN-CONTAINING PROTEIN-RELATED"/>
    <property type="match status" value="1"/>
</dbReference>
<dbReference type="PROSITE" id="PS51764">
    <property type="entry name" value="GH26"/>
    <property type="match status" value="1"/>
</dbReference>
<keyword evidence="6" id="KW-0472">Membrane</keyword>
<keyword evidence="2 4" id="KW-0378">Hydrolase</keyword>
<dbReference type="PANTHER" id="PTHR40079">
    <property type="entry name" value="MANNAN ENDO-1,4-BETA-MANNOSIDASE E-RELATED"/>
    <property type="match status" value="1"/>
</dbReference>
<accession>A0A919SLY9</accession>
<dbReference type="GO" id="GO:0016985">
    <property type="term" value="F:mannan endo-1,4-beta-mannosidase activity"/>
    <property type="evidence" value="ECO:0007669"/>
    <property type="project" value="InterPro"/>
</dbReference>
<dbReference type="SUPFAM" id="SSF51445">
    <property type="entry name" value="(Trans)glycosidases"/>
    <property type="match status" value="1"/>
</dbReference>
<sequence>MKPTGPQLTVFLFVVGLISYVFVVAPKVAERQNADAVAEALGLGSGDDSQHGGGQSQEPQLFPAAGKRFIGVTTKEGAFDFKPVDAFEDTTGTKPSVMMFNEGWVNAKFDRSPFDKIAKRGMLPMLSWEPWNYKDDSVDDNGTHADQPDYKLSAITAGEHDAYLKAYAKGVKNLKYEVAIRLAHEMNGFWYPWGANVNGNKPGDYVKMWKHVRGIFQAEGVKNVTWVWSTNVVLDNKLDLADYYPGDDQVDWVGISGYYGTAGTENYRTPGNIFDATLKALKKVTDRPIVITETGATNQSGQRTKWIGDFFDYLPKHKEIIGFIWYEAVKELDWRLASTPKSAQAFGQEAGAAPFQVTWSGSMLPNTDPPTWGTGATPSSSPSPSTSSSKKSSKKPRTSKSASASPSTD</sequence>
<comment type="similarity">
    <text evidence="1 4">Belongs to the glycosyl hydrolase 26 family.</text>
</comment>
<feature type="active site" description="Proton donor" evidence="4">
    <location>
        <position position="185"/>
    </location>
</feature>
<comment type="caution">
    <text evidence="8">The sequence shown here is derived from an EMBL/GenBank/DDBJ whole genome shotgun (WGS) entry which is preliminary data.</text>
</comment>
<dbReference type="InterPro" id="IPR022790">
    <property type="entry name" value="GH26_dom"/>
</dbReference>
<protein>
    <recommendedName>
        <fullName evidence="7">GH26 domain-containing protein</fullName>
    </recommendedName>
</protein>
<dbReference type="InterPro" id="IPR000805">
    <property type="entry name" value="Glyco_hydro_26"/>
</dbReference>
<evidence type="ECO:0000313" key="9">
    <source>
        <dbReference type="Proteomes" id="UP000680865"/>
    </source>
</evidence>
<dbReference type="GO" id="GO:0006080">
    <property type="term" value="P:substituted mannan metabolic process"/>
    <property type="evidence" value="ECO:0007669"/>
    <property type="project" value="InterPro"/>
</dbReference>
<reference evidence="8" key="1">
    <citation type="submission" date="2021-03" db="EMBL/GenBank/DDBJ databases">
        <title>Whole genome shotgun sequence of Actinoplanes consettensis NBRC 14913.</title>
        <authorList>
            <person name="Komaki H."/>
            <person name="Tamura T."/>
        </authorList>
    </citation>
    <scope>NUCLEOTIDE SEQUENCE</scope>
    <source>
        <strain evidence="8">NBRC 14913</strain>
    </source>
</reference>
<proteinExistence type="inferred from homology"/>
<dbReference type="RefSeq" id="WP_212998837.1">
    <property type="nucleotide sequence ID" value="NZ_BAAATW010000015.1"/>
</dbReference>
<keyword evidence="6" id="KW-1133">Transmembrane helix</keyword>